<dbReference type="InterPro" id="IPR051487">
    <property type="entry name" value="Ser/Thr_Proteases_Immune/Dev"/>
</dbReference>
<keyword evidence="1" id="KW-1015">Disulfide bond</keyword>
<dbReference type="Proteomes" id="UP000749559">
    <property type="component" value="Unassembled WGS sequence"/>
</dbReference>
<evidence type="ECO:0000313" key="4">
    <source>
        <dbReference type="Proteomes" id="UP000749559"/>
    </source>
</evidence>
<dbReference type="InterPro" id="IPR001314">
    <property type="entry name" value="Peptidase_S1A"/>
</dbReference>
<name>A0A8J1T7Z5_OWEFU</name>
<keyword evidence="4" id="KW-1185">Reference proteome</keyword>
<dbReference type="GO" id="GO:0004252">
    <property type="term" value="F:serine-type endopeptidase activity"/>
    <property type="evidence" value="ECO:0007669"/>
    <property type="project" value="InterPro"/>
</dbReference>
<evidence type="ECO:0000256" key="2">
    <source>
        <dbReference type="ARBA" id="ARBA00024195"/>
    </source>
</evidence>
<dbReference type="InterPro" id="IPR043504">
    <property type="entry name" value="Peptidase_S1_PA_chymotrypsin"/>
</dbReference>
<comment type="similarity">
    <text evidence="2">Belongs to the peptidase S1 family. CLIP subfamily.</text>
</comment>
<dbReference type="OrthoDB" id="6380398at2759"/>
<dbReference type="InterPro" id="IPR006150">
    <property type="entry name" value="Cys_repeat_1"/>
</dbReference>
<dbReference type="PRINTS" id="PR00722">
    <property type="entry name" value="CHYMOTRYPSIN"/>
</dbReference>
<dbReference type="InterPro" id="IPR009003">
    <property type="entry name" value="Peptidase_S1_PA"/>
</dbReference>
<dbReference type="EMBL" id="CAIIXF020000005">
    <property type="protein sequence ID" value="CAH1784007.1"/>
    <property type="molecule type" value="Genomic_DNA"/>
</dbReference>
<evidence type="ECO:0000313" key="3">
    <source>
        <dbReference type="EMBL" id="CAH1784007.1"/>
    </source>
</evidence>
<evidence type="ECO:0000256" key="1">
    <source>
        <dbReference type="ARBA" id="ARBA00023157"/>
    </source>
</evidence>
<dbReference type="InterPro" id="IPR000884">
    <property type="entry name" value="TSP1_rpt"/>
</dbReference>
<dbReference type="Pfam" id="PF00089">
    <property type="entry name" value="Trypsin"/>
    <property type="match status" value="1"/>
</dbReference>
<gene>
    <name evidence="3" type="ORF">OFUS_LOCUS10274</name>
</gene>
<comment type="caution">
    <text evidence="3">The sequence shown here is derived from an EMBL/GenBank/DDBJ whole genome shotgun (WGS) entry which is preliminary data.</text>
</comment>
<dbReference type="PROSITE" id="PS50240">
    <property type="entry name" value="TRYPSIN_DOM"/>
    <property type="match status" value="1"/>
</dbReference>
<proteinExistence type="inferred from homology"/>
<organism evidence="3 4">
    <name type="scientific">Owenia fusiformis</name>
    <name type="common">Polychaete worm</name>
    <dbReference type="NCBI Taxonomy" id="6347"/>
    <lineage>
        <taxon>Eukaryota</taxon>
        <taxon>Metazoa</taxon>
        <taxon>Spiralia</taxon>
        <taxon>Lophotrochozoa</taxon>
        <taxon>Annelida</taxon>
        <taxon>Polychaeta</taxon>
        <taxon>Sedentaria</taxon>
        <taxon>Canalipalpata</taxon>
        <taxon>Sabellida</taxon>
        <taxon>Oweniida</taxon>
        <taxon>Oweniidae</taxon>
        <taxon>Owenia</taxon>
    </lineage>
</organism>
<dbReference type="SMART" id="SM00020">
    <property type="entry name" value="Tryp_SPc"/>
    <property type="match status" value="1"/>
</dbReference>
<dbReference type="SMART" id="SM00289">
    <property type="entry name" value="WR1"/>
    <property type="match status" value="2"/>
</dbReference>
<dbReference type="Gene3D" id="2.40.10.10">
    <property type="entry name" value="Trypsin-like serine proteases"/>
    <property type="match status" value="1"/>
</dbReference>
<dbReference type="CDD" id="cd00190">
    <property type="entry name" value="Tryp_SPc"/>
    <property type="match status" value="1"/>
</dbReference>
<dbReference type="AlphaFoldDB" id="A0A8J1T7Z5"/>
<dbReference type="InterPro" id="IPR001254">
    <property type="entry name" value="Trypsin_dom"/>
</dbReference>
<sequence>YLFIICLQFLMFISVDVMKSDIKCKNGWSILPVKHSSKCKKFRCPNTYKCVAKKCCQYPNVLRCNPEMKNNTYEPWACGGTGAKECSQGFQCIIGKGGAYSMCCPIVKCFTKDGEGYKLGEIWKSPYDNCNTCECDINGKHICTDKAECRMCIIPEENNRQQNIGYKYQRRCDECECVSSNVINCKGPCEQHNAKIGPYSSFTPCPTTGLCGVQTRVRQCLSGSNCTEHSYDTKPCSSQKCRFAGTRGTETALRDKKRSIKGIDPSKRKNPYIWSWMVYIVIRGYNCGGSIISPRHVLTVAHCLQAFPGQSSKLKSVRIVAGRQNLMKKSDNEQKREVKRSNIFIHKDYQDSYYQNNDIAILVLDEPLFITKYVAPVLLPSSNKENIDDLLCRVTGWGLTENGIYSDALLEIQIKKQKCDLPTYALGLVNADTMFCAHKLGRDTCSGDSGGPYMCKQPSKIEDGKVVPGKWVQYGI</sequence>
<dbReference type="SMART" id="SM00209">
    <property type="entry name" value="TSP1"/>
    <property type="match status" value="1"/>
</dbReference>
<feature type="non-terminal residue" evidence="3">
    <location>
        <position position="476"/>
    </location>
</feature>
<accession>A0A8J1T7Z5</accession>
<dbReference type="SUPFAM" id="SSF50494">
    <property type="entry name" value="Trypsin-like serine proteases"/>
    <property type="match status" value="1"/>
</dbReference>
<dbReference type="GO" id="GO:0006508">
    <property type="term" value="P:proteolysis"/>
    <property type="evidence" value="ECO:0007669"/>
    <property type="project" value="InterPro"/>
</dbReference>
<dbReference type="PANTHER" id="PTHR24256">
    <property type="entry name" value="TRYPTASE-RELATED"/>
    <property type="match status" value="1"/>
</dbReference>
<dbReference type="PROSITE" id="PS00135">
    <property type="entry name" value="TRYPSIN_SER"/>
    <property type="match status" value="1"/>
</dbReference>
<reference evidence="3" key="1">
    <citation type="submission" date="2022-03" db="EMBL/GenBank/DDBJ databases">
        <authorList>
            <person name="Martin C."/>
        </authorList>
    </citation>
    <scope>NUCLEOTIDE SEQUENCE</scope>
</reference>
<dbReference type="PROSITE" id="PS50092">
    <property type="entry name" value="TSP1"/>
    <property type="match status" value="1"/>
</dbReference>
<dbReference type="InterPro" id="IPR033116">
    <property type="entry name" value="TRYPSIN_SER"/>
</dbReference>
<protein>
    <submittedName>
        <fullName evidence="3">Uncharacterized protein</fullName>
    </submittedName>
</protein>
<dbReference type="FunFam" id="2.40.10.10:FF:000068">
    <property type="entry name" value="transmembrane protease serine 2"/>
    <property type="match status" value="1"/>
</dbReference>
<feature type="non-terminal residue" evidence="3">
    <location>
        <position position="1"/>
    </location>
</feature>